<proteinExistence type="predicted"/>
<protein>
    <submittedName>
        <fullName evidence="3">CPBP family intramembrane metalloprotease</fullName>
    </submittedName>
</protein>
<keyword evidence="3" id="KW-0482">Metalloprotease</keyword>
<comment type="caution">
    <text evidence="3">The sequence shown here is derived from an EMBL/GenBank/DDBJ whole genome shotgun (WGS) entry which is preliminary data.</text>
</comment>
<evidence type="ECO:0000256" key="1">
    <source>
        <dbReference type="SAM" id="Phobius"/>
    </source>
</evidence>
<feature type="transmembrane region" description="Helical" evidence="1">
    <location>
        <begin position="109"/>
        <end position="130"/>
    </location>
</feature>
<dbReference type="KEGG" id="seqo:SE1039_21260"/>
<dbReference type="InterPro" id="IPR052710">
    <property type="entry name" value="CAAX_protease"/>
</dbReference>
<reference evidence="3" key="1">
    <citation type="submission" date="2022-05" db="EMBL/GenBank/DDBJ databases">
        <title>Comparative genomics of Staphylococcus equorum isolates.</title>
        <authorList>
            <person name="Luelf R.H."/>
        </authorList>
    </citation>
    <scope>NUCLEOTIDE SEQUENCE</scope>
    <source>
        <strain evidence="3">TMW 2.2497</strain>
    </source>
</reference>
<keyword evidence="3" id="KW-0645">Protease</keyword>
<dbReference type="GO" id="GO:0080120">
    <property type="term" value="P:CAAX-box protein maturation"/>
    <property type="evidence" value="ECO:0007669"/>
    <property type="project" value="UniProtKB-ARBA"/>
</dbReference>
<feature type="transmembrane region" description="Helical" evidence="1">
    <location>
        <begin position="29"/>
        <end position="57"/>
    </location>
</feature>
<feature type="transmembrane region" description="Helical" evidence="1">
    <location>
        <begin position="239"/>
        <end position="259"/>
    </location>
</feature>
<evidence type="ECO:0000313" key="4">
    <source>
        <dbReference type="Proteomes" id="UP001152422"/>
    </source>
</evidence>
<dbReference type="GO" id="GO:0004175">
    <property type="term" value="F:endopeptidase activity"/>
    <property type="evidence" value="ECO:0007669"/>
    <property type="project" value="UniProtKB-ARBA"/>
</dbReference>
<dbReference type="GO" id="GO:0008237">
    <property type="term" value="F:metallopeptidase activity"/>
    <property type="evidence" value="ECO:0007669"/>
    <property type="project" value="UniProtKB-KW"/>
</dbReference>
<keyword evidence="1" id="KW-0472">Membrane</keyword>
<accession>A0A9X4L2I9</accession>
<dbReference type="EMBL" id="JAMBQA010000002">
    <property type="protein sequence ID" value="MDG0845610.1"/>
    <property type="molecule type" value="Genomic_DNA"/>
</dbReference>
<gene>
    <name evidence="3" type="ORF">M4L89_05185</name>
</gene>
<dbReference type="InterPro" id="IPR003675">
    <property type="entry name" value="Rce1/LyrA-like_dom"/>
</dbReference>
<feature type="transmembrane region" description="Helical" evidence="1">
    <location>
        <begin position="215"/>
        <end position="232"/>
    </location>
</feature>
<feature type="transmembrane region" description="Helical" evidence="1">
    <location>
        <begin position="69"/>
        <end position="88"/>
    </location>
</feature>
<dbReference type="PANTHER" id="PTHR36435">
    <property type="entry name" value="SLR1288 PROTEIN"/>
    <property type="match status" value="1"/>
</dbReference>
<evidence type="ECO:0000313" key="3">
    <source>
        <dbReference type="EMBL" id="MDG0845610.1"/>
    </source>
</evidence>
<dbReference type="PANTHER" id="PTHR36435:SF1">
    <property type="entry name" value="CAAX AMINO TERMINAL PROTEASE FAMILY PROTEIN"/>
    <property type="match status" value="1"/>
</dbReference>
<keyword evidence="4" id="KW-1185">Reference proteome</keyword>
<name>A0A9X4L2I9_9STAP</name>
<feature type="transmembrane region" description="Helical" evidence="1">
    <location>
        <begin position="158"/>
        <end position="178"/>
    </location>
</feature>
<sequence length="260" mass="30054">MAKQSTHEIKKEHNEKNIWNNDKVVKRDFWLFPIYIVANNIVPIIFFVLIYGIYSIIDIKNESFVTDENILIMSAVIAEIIILYSFYAMHKKDKMLSIAMDRFKKVPRYLLMIMAAYLLILILNSTYAWLMEFLPKSLQYNETQNQIFLEEMFADNRMLPFLFIDIVILTPIIEELLFRHLIIHELGKKITYGFATVLSIVLFAGVHVIGATSPFEIGSYIIIALAIAFVYLKSGMNLALAITLHAVNNLISFIAIVFMK</sequence>
<evidence type="ECO:0000259" key="2">
    <source>
        <dbReference type="Pfam" id="PF02517"/>
    </source>
</evidence>
<dbReference type="RefSeq" id="WP_002506745.1">
    <property type="nucleotide sequence ID" value="NZ_CP013114.1"/>
</dbReference>
<dbReference type="AlphaFoldDB" id="A0A9X4L2I9"/>
<feature type="transmembrane region" description="Helical" evidence="1">
    <location>
        <begin position="190"/>
        <end position="209"/>
    </location>
</feature>
<feature type="domain" description="CAAX prenyl protease 2/Lysostaphin resistance protein A-like" evidence="2">
    <location>
        <begin position="159"/>
        <end position="251"/>
    </location>
</feature>
<organism evidence="3 4">
    <name type="scientific">Staphylococcus equorum</name>
    <dbReference type="NCBI Taxonomy" id="246432"/>
    <lineage>
        <taxon>Bacteria</taxon>
        <taxon>Bacillati</taxon>
        <taxon>Bacillota</taxon>
        <taxon>Bacilli</taxon>
        <taxon>Bacillales</taxon>
        <taxon>Staphylococcaceae</taxon>
        <taxon>Staphylococcus</taxon>
    </lineage>
</organism>
<keyword evidence="1" id="KW-1133">Transmembrane helix</keyword>
<keyword evidence="3" id="KW-0378">Hydrolase</keyword>
<dbReference type="Proteomes" id="UP001152422">
    <property type="component" value="Unassembled WGS sequence"/>
</dbReference>
<keyword evidence="1" id="KW-0812">Transmembrane</keyword>
<dbReference type="Pfam" id="PF02517">
    <property type="entry name" value="Rce1-like"/>
    <property type="match status" value="1"/>
</dbReference>